<organism evidence="1 2">
    <name type="scientific">Anaeroselena agilis</name>
    <dbReference type="NCBI Taxonomy" id="3063788"/>
    <lineage>
        <taxon>Bacteria</taxon>
        <taxon>Bacillati</taxon>
        <taxon>Bacillota</taxon>
        <taxon>Negativicutes</taxon>
        <taxon>Acetonemataceae</taxon>
        <taxon>Anaeroselena</taxon>
    </lineage>
</organism>
<evidence type="ECO:0000313" key="1">
    <source>
        <dbReference type="EMBL" id="MDT8900950.1"/>
    </source>
</evidence>
<accession>A0ABU3NVW2</accession>
<dbReference type="Proteomes" id="UP001254848">
    <property type="component" value="Unassembled WGS sequence"/>
</dbReference>
<dbReference type="EMBL" id="JAUOZS010000001">
    <property type="protein sequence ID" value="MDT8900950.1"/>
    <property type="molecule type" value="Genomic_DNA"/>
</dbReference>
<gene>
    <name evidence="1" type="ORF">Q4T40_06860</name>
</gene>
<name>A0ABU3NVW2_9FIRM</name>
<keyword evidence="2" id="KW-1185">Reference proteome</keyword>
<evidence type="ECO:0000313" key="2">
    <source>
        <dbReference type="Proteomes" id="UP001254848"/>
    </source>
</evidence>
<protein>
    <submittedName>
        <fullName evidence="1">Uncharacterized protein</fullName>
    </submittedName>
</protein>
<reference evidence="1 2" key="1">
    <citation type="submission" date="2023-07" db="EMBL/GenBank/DDBJ databases">
        <title>The novel representative of Negativicutes class, Anaeroselena agilis gen. nov. sp. nov.</title>
        <authorList>
            <person name="Prokofeva M.I."/>
            <person name="Elcheninov A.G."/>
            <person name="Klyukina A."/>
            <person name="Kublanov I.V."/>
            <person name="Frolov E.N."/>
            <person name="Podosokorskaya O.A."/>
        </authorList>
    </citation>
    <scope>NUCLEOTIDE SEQUENCE [LARGE SCALE GENOMIC DNA]</scope>
    <source>
        <strain evidence="1 2">4137-cl</strain>
    </source>
</reference>
<sequence>MPSAIQFVEMAKDYVKRTKGETTLFELCDMATNNEVYMDDKGFFIYSVYRDEFWCHYIYAKKVGDIDHLIKIGEEIARALGARVVKVLTPYPKAIEKRYGYKPTQTLMVKEVR</sequence>
<comment type="caution">
    <text evidence="1">The sequence shown here is derived from an EMBL/GenBank/DDBJ whole genome shotgun (WGS) entry which is preliminary data.</text>
</comment>
<proteinExistence type="predicted"/>
<dbReference type="RefSeq" id="WP_413779481.1">
    <property type="nucleotide sequence ID" value="NZ_JAUOZS010000001.1"/>
</dbReference>